<evidence type="ECO:0000313" key="2">
    <source>
        <dbReference type="Proteomes" id="UP000326951"/>
    </source>
</evidence>
<accession>A0A5K7WSP7</accession>
<evidence type="ECO:0000313" key="1">
    <source>
        <dbReference type="EMBL" id="BBN97505.1"/>
    </source>
</evidence>
<sequence>MAYSGKKALVKVSGEPVELANEGTTANEERKEYTISNEAKRIIDPATDFIVEASTDGETWSAASGYTVSRMAGKVIFKEAQAEGTQIRVSGKYIPTSTAAGCHEWSLTINNASISVPVFSSEWDEKISGLKSAEGSVSDWWNIDPYFADALLSGNPIILELYPQQGFNPFRLWSVLNSKEMSAAVDGAVEDEVSFESTNEIILK</sequence>
<reference evidence="1 2" key="1">
    <citation type="submission" date="2019-09" db="EMBL/GenBank/DDBJ databases">
        <title>Complete genome sequence of Sporolactobacillus terrae 70-3.</title>
        <authorList>
            <person name="Tanaka N."/>
            <person name="Shiwa Y."/>
            <person name="Fujita N."/>
            <person name="Tanasupawat S."/>
        </authorList>
    </citation>
    <scope>NUCLEOTIDE SEQUENCE [LARGE SCALE GENOMIC DNA]</scope>
    <source>
        <strain evidence="1 2">70-3</strain>
    </source>
</reference>
<dbReference type="RefSeq" id="WP_152080083.1">
    <property type="nucleotide sequence ID" value="NZ_AP021853.1"/>
</dbReference>
<proteinExistence type="predicted"/>
<gene>
    <name evidence="1" type="ORF">St703_02100</name>
</gene>
<dbReference type="Proteomes" id="UP000326951">
    <property type="component" value="Chromosome"/>
</dbReference>
<dbReference type="EMBL" id="AP021853">
    <property type="protein sequence ID" value="BBN97505.1"/>
    <property type="molecule type" value="Genomic_DNA"/>
</dbReference>
<protein>
    <submittedName>
        <fullName evidence="1">Uncharacterized protein</fullName>
    </submittedName>
</protein>
<name>A0A5K7WSP7_9BACL</name>
<organism evidence="1 2">
    <name type="scientific">Sporolactobacillus terrae</name>
    <dbReference type="NCBI Taxonomy" id="269673"/>
    <lineage>
        <taxon>Bacteria</taxon>
        <taxon>Bacillati</taxon>
        <taxon>Bacillota</taxon>
        <taxon>Bacilli</taxon>
        <taxon>Bacillales</taxon>
        <taxon>Sporolactobacillaceae</taxon>
        <taxon>Sporolactobacillus</taxon>
    </lineage>
</organism>
<dbReference type="AlphaFoldDB" id="A0A5K7WSP7"/>